<dbReference type="Gene3D" id="3.40.50.2300">
    <property type="match status" value="2"/>
</dbReference>
<dbReference type="GO" id="GO:0003700">
    <property type="term" value="F:DNA-binding transcription factor activity"/>
    <property type="evidence" value="ECO:0007669"/>
    <property type="project" value="TreeGrafter"/>
</dbReference>
<organism evidence="5 6">
    <name type="scientific">Faecalispora sporosphaeroides</name>
    <dbReference type="NCBI Taxonomy" id="1549"/>
    <lineage>
        <taxon>Bacteria</taxon>
        <taxon>Bacillati</taxon>
        <taxon>Bacillota</taxon>
        <taxon>Clostridia</taxon>
        <taxon>Eubacteriales</taxon>
        <taxon>Oscillospiraceae</taxon>
        <taxon>Faecalispora</taxon>
    </lineage>
</organism>
<feature type="domain" description="HTH lacI-type" evidence="4">
    <location>
        <begin position="4"/>
        <end position="59"/>
    </location>
</feature>
<dbReference type="InterPro" id="IPR000843">
    <property type="entry name" value="HTH_LacI"/>
</dbReference>
<dbReference type="SUPFAM" id="SSF47413">
    <property type="entry name" value="lambda repressor-like DNA-binding domains"/>
    <property type="match status" value="1"/>
</dbReference>
<dbReference type="SMART" id="SM00354">
    <property type="entry name" value="HTH_LACI"/>
    <property type="match status" value="1"/>
</dbReference>
<dbReference type="RefSeq" id="WP_326840648.1">
    <property type="nucleotide sequence ID" value="NZ_SVNY01000005.1"/>
</dbReference>
<evidence type="ECO:0000259" key="4">
    <source>
        <dbReference type="PROSITE" id="PS50932"/>
    </source>
</evidence>
<reference evidence="5" key="1">
    <citation type="submission" date="2019-04" db="EMBL/GenBank/DDBJ databases">
        <title>Evolution of Biomass-Degrading Anaerobic Consortia Revealed by Metagenomics.</title>
        <authorList>
            <person name="Peng X."/>
        </authorList>
    </citation>
    <scope>NUCLEOTIDE SEQUENCE</scope>
    <source>
        <strain evidence="5">SIG551</strain>
    </source>
</reference>
<dbReference type="InterPro" id="IPR028082">
    <property type="entry name" value="Peripla_BP_I"/>
</dbReference>
<dbReference type="InterPro" id="IPR010982">
    <property type="entry name" value="Lambda_DNA-bd_dom_sf"/>
</dbReference>
<dbReference type="PANTHER" id="PTHR30146">
    <property type="entry name" value="LACI-RELATED TRANSCRIPTIONAL REPRESSOR"/>
    <property type="match status" value="1"/>
</dbReference>
<comment type="caution">
    <text evidence="5">The sequence shown here is derived from an EMBL/GenBank/DDBJ whole genome shotgun (WGS) entry which is preliminary data.</text>
</comment>
<dbReference type="PROSITE" id="PS50932">
    <property type="entry name" value="HTH_LACI_2"/>
    <property type="match status" value="1"/>
</dbReference>
<dbReference type="PANTHER" id="PTHR30146:SF109">
    <property type="entry name" value="HTH-TYPE TRANSCRIPTIONAL REGULATOR GALS"/>
    <property type="match status" value="1"/>
</dbReference>
<gene>
    <name evidence="5" type="ORF">E7512_10730</name>
</gene>
<evidence type="ECO:0000313" key="6">
    <source>
        <dbReference type="Proteomes" id="UP000754750"/>
    </source>
</evidence>
<name>A0A928Q3I7_9FIRM</name>
<proteinExistence type="predicted"/>
<sequence length="335" mass="36631">MQKYSIADIAAICGVSKATVSRVINNKATGVGEETKKRVLTTIKELNYRPNTLARSVATSCSGVIGVVVPDILNHFFPAQVRGISDVLDKNGYSMYLGNSDFDPEKEKHHLLSMVDRRVDGIILCSGVSNDTFLAQFSKYNIPLVLMGRNFDHHVCDASIASDSEYGATQAMRQLLSTGNRRILYMDGNAGVSGAVQRHRAYEQVLKEAGIPIDERLVHFGDFSAHFGQETVTRLLREGLDFTAVFSGSDMIAIGALKALKEAGRHVPGEVEVIGFDGIEISETYDPALSTVLKPRREAAEQAATMLISIINGTIGSMRHMTIQPTLVLRETTKR</sequence>
<dbReference type="GO" id="GO:0000976">
    <property type="term" value="F:transcription cis-regulatory region binding"/>
    <property type="evidence" value="ECO:0007669"/>
    <property type="project" value="TreeGrafter"/>
</dbReference>
<accession>A0A928Q3I7</accession>
<dbReference type="AlphaFoldDB" id="A0A928Q3I7"/>
<dbReference type="InterPro" id="IPR001761">
    <property type="entry name" value="Peripla_BP/Lac1_sug-bd_dom"/>
</dbReference>
<keyword evidence="2" id="KW-0238">DNA-binding</keyword>
<dbReference type="Pfam" id="PF00532">
    <property type="entry name" value="Peripla_BP_1"/>
    <property type="match status" value="1"/>
</dbReference>
<dbReference type="CDD" id="cd01392">
    <property type="entry name" value="HTH_LacI"/>
    <property type="match status" value="1"/>
</dbReference>
<evidence type="ECO:0000256" key="2">
    <source>
        <dbReference type="ARBA" id="ARBA00023125"/>
    </source>
</evidence>
<keyword evidence="1" id="KW-0805">Transcription regulation</keyword>
<keyword evidence="3" id="KW-0804">Transcription</keyword>
<dbReference type="Gene3D" id="1.10.260.40">
    <property type="entry name" value="lambda repressor-like DNA-binding domains"/>
    <property type="match status" value="1"/>
</dbReference>
<dbReference type="Proteomes" id="UP000754750">
    <property type="component" value="Unassembled WGS sequence"/>
</dbReference>
<evidence type="ECO:0000256" key="3">
    <source>
        <dbReference type="ARBA" id="ARBA00023163"/>
    </source>
</evidence>
<dbReference type="Pfam" id="PF00356">
    <property type="entry name" value="LacI"/>
    <property type="match status" value="1"/>
</dbReference>
<evidence type="ECO:0000313" key="5">
    <source>
        <dbReference type="EMBL" id="MBE6834028.1"/>
    </source>
</evidence>
<evidence type="ECO:0000256" key="1">
    <source>
        <dbReference type="ARBA" id="ARBA00023015"/>
    </source>
</evidence>
<dbReference type="SUPFAM" id="SSF53822">
    <property type="entry name" value="Periplasmic binding protein-like I"/>
    <property type="match status" value="1"/>
</dbReference>
<dbReference type="EMBL" id="SVNY01000005">
    <property type="protein sequence ID" value="MBE6834028.1"/>
    <property type="molecule type" value="Genomic_DNA"/>
</dbReference>
<dbReference type="CDD" id="cd06267">
    <property type="entry name" value="PBP1_LacI_sugar_binding-like"/>
    <property type="match status" value="1"/>
</dbReference>
<protein>
    <submittedName>
        <fullName evidence="5">LacI family transcriptional regulator</fullName>
    </submittedName>
</protein>